<name>A0ABS1US17_9ACTN</name>
<dbReference type="EMBL" id="JAETXL010000009">
    <property type="protein sequence ID" value="MBL6279150.1"/>
    <property type="molecule type" value="Genomic_DNA"/>
</dbReference>
<evidence type="ECO:0008006" key="3">
    <source>
        <dbReference type="Google" id="ProtNLM"/>
    </source>
</evidence>
<evidence type="ECO:0000313" key="2">
    <source>
        <dbReference type="Proteomes" id="UP000661193"/>
    </source>
</evidence>
<dbReference type="RefSeq" id="WP_203223505.1">
    <property type="nucleotide sequence ID" value="NZ_JAETXL010000009.1"/>
</dbReference>
<comment type="caution">
    <text evidence="1">The sequence shown here is derived from an EMBL/GenBank/DDBJ whole genome shotgun (WGS) entry which is preliminary data.</text>
</comment>
<keyword evidence="2" id="KW-1185">Reference proteome</keyword>
<sequence>MSYDLIFVPRGDDQSWDDVLDTAGETDSDERPSDDAWARLLAAARQLLGEVSVFEGTHNYELTHDPTGIQVTYYAAEAAITVPYWYRGAEARAVVTAMYHLGAAVQTATGLPGYDPQVQLPLSDAAAQPERAARIFDEVAASFATRGISSPSND</sequence>
<accession>A0ABS1US17</accession>
<dbReference type="Proteomes" id="UP000661193">
    <property type="component" value="Unassembled WGS sequence"/>
</dbReference>
<gene>
    <name evidence="1" type="ORF">JMF97_23620</name>
</gene>
<evidence type="ECO:0000313" key="1">
    <source>
        <dbReference type="EMBL" id="MBL6279150.1"/>
    </source>
</evidence>
<reference evidence="1 2" key="1">
    <citation type="submission" date="2021-01" db="EMBL/GenBank/DDBJ databases">
        <title>Genome sequencing of Micromonospora fiedleri MG-37.</title>
        <authorList>
            <person name="Moreland P.E.J."/>
            <person name="Stach J.E.M."/>
        </authorList>
    </citation>
    <scope>NUCLEOTIDE SEQUENCE [LARGE SCALE GENOMIC DNA]</scope>
    <source>
        <strain evidence="1 2">MG-37</strain>
    </source>
</reference>
<proteinExistence type="predicted"/>
<protein>
    <recommendedName>
        <fullName evidence="3">Immunity protein Imm1</fullName>
    </recommendedName>
</protein>
<organism evidence="1 2">
    <name type="scientific">Micromonospora fiedleri</name>
    <dbReference type="NCBI Taxonomy" id="1157498"/>
    <lineage>
        <taxon>Bacteria</taxon>
        <taxon>Bacillati</taxon>
        <taxon>Actinomycetota</taxon>
        <taxon>Actinomycetes</taxon>
        <taxon>Micromonosporales</taxon>
        <taxon>Micromonosporaceae</taxon>
        <taxon>Micromonospora</taxon>
    </lineage>
</organism>